<dbReference type="PANTHER" id="PTHR18952:SF201">
    <property type="entry name" value="CARBONIC ANHYDRASE"/>
    <property type="match status" value="1"/>
</dbReference>
<dbReference type="GO" id="GO:0008270">
    <property type="term" value="F:zinc ion binding"/>
    <property type="evidence" value="ECO:0007669"/>
    <property type="project" value="UniProtKB-UniRule"/>
</dbReference>
<feature type="domain" description="Alpha-carbonic anhydrase" evidence="7">
    <location>
        <begin position="39"/>
        <end position="269"/>
    </location>
</feature>
<dbReference type="EC" id="4.2.1.1" evidence="2 6"/>
<evidence type="ECO:0000256" key="2">
    <source>
        <dbReference type="ARBA" id="ARBA00012925"/>
    </source>
</evidence>
<proteinExistence type="inferred from homology"/>
<dbReference type="SMART" id="SM01057">
    <property type="entry name" value="Carb_anhydrase"/>
    <property type="match status" value="1"/>
</dbReference>
<evidence type="ECO:0000256" key="4">
    <source>
        <dbReference type="ARBA" id="ARBA00022833"/>
    </source>
</evidence>
<comment type="cofactor">
    <cofactor evidence="1 6">
        <name>Zn(2+)</name>
        <dbReference type="ChEBI" id="CHEBI:29105"/>
    </cofactor>
</comment>
<keyword evidence="6" id="KW-0732">Signal</keyword>
<dbReference type="CDD" id="cd03124">
    <property type="entry name" value="alpha_CA_prokaryotic_like"/>
    <property type="match status" value="1"/>
</dbReference>
<sequence length="636" mass="69259">MKQQQQQQSNSIFILGSLLLLVLYWQATSVAAQEVEDEREFDYLNASGKGPQHWGDLKKEWAACKNGEIQSPIDMSSQRVKIIQKSRELEKNYKPANATVKNRGHDISLQWVFREAGSIKINGTEYFLQQGHWHSPSEHSINGRRYDMELHLVHVSLDSNVKNKIAVIGALYKIGDAEPFLSQVRTVSRDQVKLLREAVHDGVVEPGVVPTLGIDGANPLVHQIVMSSDLVEHSPVSLVPLTGTAVVSGAPCAGSNGPTSSDRNVAFELLSVDLQKEYSHLRFEESDDVIARQIKALTAENLILRRQAEDNLSMELLEGKSFASPKLVASNPPTPWKNLLVDTVSDDTCVELQYFPPSMEGGKLVVTPPPPVEVGATLPLSFDLRFDNGKEVEIKVKYPWKPLQCLECLVFGHSEASCPKNHHAQVLTSTTNQVWVAKAGKSKAVDVGVPAAASPSKVLRPQKDVQVSGSNRFAALDSIDSESDAALGFVEPIGVVDAVNISGTPRDDLLHVQPLPGVVSCSTVLEGQKISSIASVSNVLSLVHNDVPPPQESVRVGQDVSELSRAAQQSTCLTSSGQSSLVGKAQDIGIPVSQDNQNDVRAAEFPNGYAEENARPVQPLNTREINLYDTQENINN</sequence>
<dbReference type="InterPro" id="IPR023561">
    <property type="entry name" value="Carbonic_anhydrase_a-class"/>
</dbReference>
<keyword evidence="5 6" id="KW-0456">Lyase</keyword>
<dbReference type="Proteomes" id="UP000823749">
    <property type="component" value="Chromosome 4"/>
</dbReference>
<accession>A0AAV6KM42</accession>
<keyword evidence="9" id="KW-1185">Reference proteome</keyword>
<gene>
    <name evidence="8" type="ORF">RHGRI_011394</name>
</gene>
<dbReference type="PROSITE" id="PS00162">
    <property type="entry name" value="ALPHA_CA_1"/>
    <property type="match status" value="1"/>
</dbReference>
<comment type="similarity">
    <text evidence="6">Belongs to the alpha-carbonic anhydrase family.</text>
</comment>
<feature type="chain" id="PRO_5044522894" description="Carbonic anhydrase" evidence="6">
    <location>
        <begin position="33"/>
        <end position="636"/>
    </location>
</feature>
<dbReference type="Gene3D" id="3.10.200.10">
    <property type="entry name" value="Alpha carbonic anhydrase"/>
    <property type="match status" value="1"/>
</dbReference>
<dbReference type="AlphaFoldDB" id="A0AAV6KM42"/>
<evidence type="ECO:0000256" key="6">
    <source>
        <dbReference type="RuleBase" id="RU367011"/>
    </source>
</evidence>
<dbReference type="InterPro" id="IPR001148">
    <property type="entry name" value="CA_dom"/>
</dbReference>
<dbReference type="PANTHER" id="PTHR18952">
    <property type="entry name" value="CARBONIC ANHYDRASE"/>
    <property type="match status" value="1"/>
</dbReference>
<evidence type="ECO:0000256" key="5">
    <source>
        <dbReference type="ARBA" id="ARBA00023239"/>
    </source>
</evidence>
<evidence type="ECO:0000256" key="3">
    <source>
        <dbReference type="ARBA" id="ARBA00022723"/>
    </source>
</evidence>
<dbReference type="InterPro" id="IPR036398">
    <property type="entry name" value="CA_dom_sf"/>
</dbReference>
<evidence type="ECO:0000313" key="9">
    <source>
        <dbReference type="Proteomes" id="UP000823749"/>
    </source>
</evidence>
<keyword evidence="4 6" id="KW-0862">Zinc</keyword>
<comment type="function">
    <text evidence="6">Reversible hydration of carbon dioxide.</text>
</comment>
<dbReference type="Pfam" id="PF00194">
    <property type="entry name" value="Carb_anhydrase"/>
    <property type="match status" value="1"/>
</dbReference>
<evidence type="ECO:0000259" key="7">
    <source>
        <dbReference type="PROSITE" id="PS51144"/>
    </source>
</evidence>
<dbReference type="GO" id="GO:0006730">
    <property type="term" value="P:one-carbon metabolic process"/>
    <property type="evidence" value="ECO:0007669"/>
    <property type="project" value="TreeGrafter"/>
</dbReference>
<organism evidence="8 9">
    <name type="scientific">Rhododendron griersonianum</name>
    <dbReference type="NCBI Taxonomy" id="479676"/>
    <lineage>
        <taxon>Eukaryota</taxon>
        <taxon>Viridiplantae</taxon>
        <taxon>Streptophyta</taxon>
        <taxon>Embryophyta</taxon>
        <taxon>Tracheophyta</taxon>
        <taxon>Spermatophyta</taxon>
        <taxon>Magnoliopsida</taxon>
        <taxon>eudicotyledons</taxon>
        <taxon>Gunneridae</taxon>
        <taxon>Pentapetalae</taxon>
        <taxon>asterids</taxon>
        <taxon>Ericales</taxon>
        <taxon>Ericaceae</taxon>
        <taxon>Ericoideae</taxon>
        <taxon>Rhodoreae</taxon>
        <taxon>Rhododendron</taxon>
    </lineage>
</organism>
<keyword evidence="3 6" id="KW-0479">Metal-binding</keyword>
<dbReference type="EMBL" id="JACTNZ010000004">
    <property type="protein sequence ID" value="KAG5553502.1"/>
    <property type="molecule type" value="Genomic_DNA"/>
</dbReference>
<feature type="signal peptide" evidence="6">
    <location>
        <begin position="1"/>
        <end position="32"/>
    </location>
</feature>
<protein>
    <recommendedName>
        <fullName evidence="2 6">Carbonic anhydrase</fullName>
        <ecNumber evidence="2 6">4.2.1.1</ecNumber>
    </recommendedName>
</protein>
<comment type="catalytic activity">
    <reaction evidence="6">
        <text>hydrogencarbonate + H(+) = CO2 + H2O</text>
        <dbReference type="Rhea" id="RHEA:10748"/>
        <dbReference type="ChEBI" id="CHEBI:15377"/>
        <dbReference type="ChEBI" id="CHEBI:15378"/>
        <dbReference type="ChEBI" id="CHEBI:16526"/>
        <dbReference type="ChEBI" id="CHEBI:17544"/>
        <dbReference type="EC" id="4.2.1.1"/>
    </reaction>
</comment>
<name>A0AAV6KM42_9ERIC</name>
<dbReference type="GO" id="GO:0004089">
    <property type="term" value="F:carbonate dehydratase activity"/>
    <property type="evidence" value="ECO:0007669"/>
    <property type="project" value="UniProtKB-UniRule"/>
</dbReference>
<dbReference type="InterPro" id="IPR018338">
    <property type="entry name" value="Carbonic_anhydrase_a-class_CS"/>
</dbReference>
<evidence type="ECO:0000256" key="1">
    <source>
        <dbReference type="ARBA" id="ARBA00001947"/>
    </source>
</evidence>
<dbReference type="InterPro" id="IPR041891">
    <property type="entry name" value="Alpha_CA_prokaryot-like"/>
</dbReference>
<dbReference type="PROSITE" id="PS51144">
    <property type="entry name" value="ALPHA_CA_2"/>
    <property type="match status" value="1"/>
</dbReference>
<evidence type="ECO:0000313" key="8">
    <source>
        <dbReference type="EMBL" id="KAG5553502.1"/>
    </source>
</evidence>
<dbReference type="EMBL" id="JACTNZ010000004">
    <property type="protein sequence ID" value="KAG5553501.1"/>
    <property type="molecule type" value="Genomic_DNA"/>
</dbReference>
<reference evidence="8" key="1">
    <citation type="submission" date="2020-08" db="EMBL/GenBank/DDBJ databases">
        <title>Plant Genome Project.</title>
        <authorList>
            <person name="Zhang R.-G."/>
        </authorList>
    </citation>
    <scope>NUCLEOTIDE SEQUENCE</scope>
    <source>
        <strain evidence="8">WSP0</strain>
        <tissue evidence="8">Leaf</tissue>
    </source>
</reference>
<comment type="caution">
    <text evidence="8">The sequence shown here is derived from an EMBL/GenBank/DDBJ whole genome shotgun (WGS) entry which is preliminary data.</text>
</comment>
<dbReference type="SUPFAM" id="SSF51069">
    <property type="entry name" value="Carbonic anhydrase"/>
    <property type="match status" value="1"/>
</dbReference>